<keyword evidence="3" id="KW-1185">Reference proteome</keyword>
<proteinExistence type="predicted"/>
<organism evidence="2 3">
    <name type="scientific">Aphanothece sacrum FPU1</name>
    <dbReference type="NCBI Taxonomy" id="1920663"/>
    <lineage>
        <taxon>Bacteria</taxon>
        <taxon>Bacillati</taxon>
        <taxon>Cyanobacteriota</taxon>
        <taxon>Cyanophyceae</taxon>
        <taxon>Oscillatoriophycideae</taxon>
        <taxon>Chroococcales</taxon>
        <taxon>Aphanothecaceae</taxon>
        <taxon>Aphanothece</taxon>
    </lineage>
</organism>
<sequence length="164" mass="18919">MSYSFVLVNPLNYHSSYTCPVCRHGEISTLPLMEAFACNFCHHIFTANLEKQSLTLVDSQLPLTWYWTGKSWQGMRSSSQLKWFYQVGGIAFVVLPTSLVSLGVYVFPPLTDSPLSWFPVFWIGLTFLSHLSCIVWLIIEYYQLPISLYFEAIRQNLFSRLNVT</sequence>
<dbReference type="OrthoDB" id="560533at2"/>
<keyword evidence="1" id="KW-1133">Transmembrane helix</keyword>
<feature type="transmembrane region" description="Helical" evidence="1">
    <location>
        <begin position="119"/>
        <end position="139"/>
    </location>
</feature>
<dbReference type="AlphaFoldDB" id="A0A401IMW0"/>
<gene>
    <name evidence="2" type="ORF">AsFPU1_4006</name>
</gene>
<name>A0A401IMW0_APHSA</name>
<keyword evidence="1" id="KW-0812">Transmembrane</keyword>
<evidence type="ECO:0000313" key="3">
    <source>
        <dbReference type="Proteomes" id="UP000287247"/>
    </source>
</evidence>
<evidence type="ECO:0000256" key="1">
    <source>
        <dbReference type="SAM" id="Phobius"/>
    </source>
</evidence>
<dbReference type="Proteomes" id="UP000287247">
    <property type="component" value="Unassembled WGS sequence"/>
</dbReference>
<dbReference type="RefSeq" id="WP_124973722.1">
    <property type="nucleotide sequence ID" value="NZ_BDQK01000017.1"/>
</dbReference>
<feature type="transmembrane region" description="Helical" evidence="1">
    <location>
        <begin position="83"/>
        <end position="107"/>
    </location>
</feature>
<dbReference type="EMBL" id="BDQK01000017">
    <property type="protein sequence ID" value="GBF82576.1"/>
    <property type="molecule type" value="Genomic_DNA"/>
</dbReference>
<reference evidence="3" key="1">
    <citation type="submission" date="2017-05" db="EMBL/GenBank/DDBJ databases">
        <title>Physiological properties and genetic analysis related to exopolysaccharide production of fresh-water unicellular cyanobacterium Aphanothece sacrum, Suizenji Nori, that has been cultured as a food source in Japan.</title>
        <authorList>
            <person name="Kanesaki Y."/>
            <person name="Yoshikawa S."/>
            <person name="Ohki K."/>
        </authorList>
    </citation>
    <scope>NUCLEOTIDE SEQUENCE [LARGE SCALE GENOMIC DNA]</scope>
    <source>
        <strain evidence="3">FPU1</strain>
    </source>
</reference>
<accession>A0A401IMW0</accession>
<protein>
    <submittedName>
        <fullName evidence="2">Uncharacterized protein</fullName>
    </submittedName>
</protein>
<comment type="caution">
    <text evidence="2">The sequence shown here is derived from an EMBL/GenBank/DDBJ whole genome shotgun (WGS) entry which is preliminary data.</text>
</comment>
<evidence type="ECO:0000313" key="2">
    <source>
        <dbReference type="EMBL" id="GBF82576.1"/>
    </source>
</evidence>
<keyword evidence="1" id="KW-0472">Membrane</keyword>